<dbReference type="Gene3D" id="3.30.40.10">
    <property type="entry name" value="Zinc/RING finger domain, C3HC4 (zinc finger)"/>
    <property type="match status" value="1"/>
</dbReference>
<keyword evidence="2" id="KW-0863">Zinc-finger</keyword>
<organism evidence="4 5">
    <name type="scientific">Gadus morhua</name>
    <name type="common">Atlantic cod</name>
    <dbReference type="NCBI Taxonomy" id="8049"/>
    <lineage>
        <taxon>Eukaryota</taxon>
        <taxon>Metazoa</taxon>
        <taxon>Chordata</taxon>
        <taxon>Craniata</taxon>
        <taxon>Vertebrata</taxon>
        <taxon>Euteleostomi</taxon>
        <taxon>Actinopterygii</taxon>
        <taxon>Neopterygii</taxon>
        <taxon>Teleostei</taxon>
        <taxon>Neoteleostei</taxon>
        <taxon>Acanthomorphata</taxon>
        <taxon>Zeiogadaria</taxon>
        <taxon>Gadariae</taxon>
        <taxon>Gadiformes</taxon>
        <taxon>Gadoidei</taxon>
        <taxon>Gadidae</taxon>
        <taxon>Gadus</taxon>
    </lineage>
</organism>
<sequence>MAQDRYCCSICLDLYCLDCITGHWDNEEDVYSCPQCRQTFEPRPALVKNTVLTDVLEDLKRTQLRDMKAIRSCLGCQASFCEEHLQGHYQVPGWKRHKLVEPTADLQDNICPRHDELIRMLCCQEQQSICCVCAVYEHRGLDMISVEAERNKRKEDLSSHQKTTRTRIQKGWEVLHHC</sequence>
<reference evidence="4" key="1">
    <citation type="submission" date="2025-08" db="UniProtKB">
        <authorList>
            <consortium name="Ensembl"/>
        </authorList>
    </citation>
    <scope>IDENTIFICATION</scope>
</reference>
<dbReference type="AlphaFoldDB" id="A0A8C4ZQ33"/>
<evidence type="ECO:0000313" key="5">
    <source>
        <dbReference type="Proteomes" id="UP000694546"/>
    </source>
</evidence>
<dbReference type="InterPro" id="IPR013083">
    <property type="entry name" value="Znf_RING/FYVE/PHD"/>
</dbReference>
<dbReference type="GO" id="GO:0008270">
    <property type="term" value="F:zinc ion binding"/>
    <property type="evidence" value="ECO:0007669"/>
    <property type="project" value="UniProtKB-KW"/>
</dbReference>
<dbReference type="Proteomes" id="UP000694546">
    <property type="component" value="Chromosome 8"/>
</dbReference>
<keyword evidence="1" id="KW-0479">Metal-binding</keyword>
<dbReference type="Gene3D" id="3.30.160.60">
    <property type="entry name" value="Classic Zinc Finger"/>
    <property type="match status" value="1"/>
</dbReference>
<accession>A0A8C4ZQ33</accession>
<dbReference type="SUPFAM" id="SSF57850">
    <property type="entry name" value="RING/U-box"/>
    <property type="match status" value="1"/>
</dbReference>
<evidence type="ECO:0000256" key="3">
    <source>
        <dbReference type="ARBA" id="ARBA00022833"/>
    </source>
</evidence>
<name>A0A8C4ZQ33_GADMO</name>
<evidence type="ECO:0008006" key="6">
    <source>
        <dbReference type="Google" id="ProtNLM"/>
    </source>
</evidence>
<evidence type="ECO:0000256" key="1">
    <source>
        <dbReference type="ARBA" id="ARBA00022723"/>
    </source>
</evidence>
<evidence type="ECO:0000313" key="4">
    <source>
        <dbReference type="Ensembl" id="ENSGMOP00000018868.2"/>
    </source>
</evidence>
<reference evidence="4" key="2">
    <citation type="submission" date="2025-09" db="UniProtKB">
        <authorList>
            <consortium name="Ensembl"/>
        </authorList>
    </citation>
    <scope>IDENTIFICATION</scope>
</reference>
<evidence type="ECO:0000256" key="2">
    <source>
        <dbReference type="ARBA" id="ARBA00022771"/>
    </source>
</evidence>
<protein>
    <recommendedName>
        <fullName evidence="6">RING-type domain-containing protein</fullName>
    </recommendedName>
</protein>
<proteinExistence type="predicted"/>
<dbReference type="PANTHER" id="PTHR25465">
    <property type="entry name" value="B-BOX DOMAIN CONTAINING"/>
    <property type="match status" value="1"/>
</dbReference>
<dbReference type="PANTHER" id="PTHR25465:SF5">
    <property type="entry name" value="E3 UBIQUITIN_ISG15 LIGASE TRIM25-RELATED"/>
    <property type="match status" value="1"/>
</dbReference>
<dbReference type="GeneTree" id="ENSGT01150000286950"/>
<keyword evidence="5" id="KW-1185">Reference proteome</keyword>
<dbReference type="Ensembl" id="ENSGMOT00000019327.2">
    <property type="protein sequence ID" value="ENSGMOP00000018868.2"/>
    <property type="gene ID" value="ENSGMOG00000017563.2"/>
</dbReference>
<dbReference type="SUPFAM" id="SSF57845">
    <property type="entry name" value="B-box zinc-binding domain"/>
    <property type="match status" value="1"/>
</dbReference>
<dbReference type="OMA" id="AINXSAD"/>
<keyword evidence="3" id="KW-0862">Zinc</keyword>
<dbReference type="InterPro" id="IPR051051">
    <property type="entry name" value="E3_ubiq-ligase_TRIM/RNF"/>
</dbReference>